<dbReference type="EMBL" id="GGFJ01012678">
    <property type="protein sequence ID" value="MBW61819.1"/>
    <property type="molecule type" value="Transcribed_RNA"/>
</dbReference>
<evidence type="ECO:0000313" key="2">
    <source>
        <dbReference type="EMBL" id="MBW61819.1"/>
    </source>
</evidence>
<sequence>MLFLHRIKLLLLLLGRLLEALLLSQRIDGDWIEYEWWFRNLNLLRFRTTTAGPTATARLLDAHGFHIVGALLGRTHEGTRIRKRVHEVLESVRHVDL</sequence>
<organism evidence="2">
    <name type="scientific">Anopheles marajoara</name>
    <dbReference type="NCBI Taxonomy" id="58244"/>
    <lineage>
        <taxon>Eukaryota</taxon>
        <taxon>Metazoa</taxon>
        <taxon>Ecdysozoa</taxon>
        <taxon>Arthropoda</taxon>
        <taxon>Hexapoda</taxon>
        <taxon>Insecta</taxon>
        <taxon>Pterygota</taxon>
        <taxon>Neoptera</taxon>
        <taxon>Endopterygota</taxon>
        <taxon>Diptera</taxon>
        <taxon>Nematocera</taxon>
        <taxon>Culicoidea</taxon>
        <taxon>Culicidae</taxon>
        <taxon>Anophelinae</taxon>
        <taxon>Anopheles</taxon>
    </lineage>
</organism>
<evidence type="ECO:0000256" key="1">
    <source>
        <dbReference type="SAM" id="SignalP"/>
    </source>
</evidence>
<feature type="signal peptide" evidence="1">
    <location>
        <begin position="1"/>
        <end position="20"/>
    </location>
</feature>
<name>A0A2M4C978_9DIPT</name>
<reference evidence="2" key="1">
    <citation type="submission" date="2018-01" db="EMBL/GenBank/DDBJ databases">
        <title>An insight into the sialome of Amazonian anophelines.</title>
        <authorList>
            <person name="Ribeiro J.M."/>
            <person name="Scarpassa V."/>
            <person name="Calvo E."/>
        </authorList>
    </citation>
    <scope>NUCLEOTIDE SEQUENCE</scope>
    <source>
        <tissue evidence="2">Salivary glands</tissue>
    </source>
</reference>
<feature type="chain" id="PRO_5014850354" evidence="1">
    <location>
        <begin position="21"/>
        <end position="97"/>
    </location>
</feature>
<protein>
    <submittedName>
        <fullName evidence="2">Putative secreted protein</fullName>
    </submittedName>
</protein>
<keyword evidence="1" id="KW-0732">Signal</keyword>
<accession>A0A2M4C978</accession>
<proteinExistence type="predicted"/>
<dbReference type="AlphaFoldDB" id="A0A2M4C978"/>